<evidence type="ECO:0000313" key="2">
    <source>
        <dbReference type="Proteomes" id="UP000228934"/>
    </source>
</evidence>
<gene>
    <name evidence="1" type="ORF">AB205_0218930</name>
</gene>
<evidence type="ECO:0000313" key="1">
    <source>
        <dbReference type="EMBL" id="PIO22001.1"/>
    </source>
</evidence>
<dbReference type="EMBL" id="KV947074">
    <property type="protein sequence ID" value="PIO22001.1"/>
    <property type="molecule type" value="Genomic_DNA"/>
</dbReference>
<proteinExistence type="predicted"/>
<dbReference type="AlphaFoldDB" id="A0A2G9R408"/>
<keyword evidence="2" id="KW-1185">Reference proteome</keyword>
<accession>A0A2G9R408</accession>
<dbReference type="Proteomes" id="UP000228934">
    <property type="component" value="Unassembled WGS sequence"/>
</dbReference>
<sequence length="49" mass="5706">MFLKTCLFTTKKDISTVQKKTFLQKKCSFIQKPFSKRICECAQSKNVIS</sequence>
<organism evidence="1 2">
    <name type="scientific">Aquarana catesbeiana</name>
    <name type="common">American bullfrog</name>
    <name type="synonym">Rana catesbeiana</name>
    <dbReference type="NCBI Taxonomy" id="8400"/>
    <lineage>
        <taxon>Eukaryota</taxon>
        <taxon>Metazoa</taxon>
        <taxon>Chordata</taxon>
        <taxon>Craniata</taxon>
        <taxon>Vertebrata</taxon>
        <taxon>Euteleostomi</taxon>
        <taxon>Amphibia</taxon>
        <taxon>Batrachia</taxon>
        <taxon>Anura</taxon>
        <taxon>Neobatrachia</taxon>
        <taxon>Ranoidea</taxon>
        <taxon>Ranidae</taxon>
        <taxon>Aquarana</taxon>
    </lineage>
</organism>
<reference evidence="2" key="1">
    <citation type="journal article" date="2017" name="Nat. Commun.">
        <title>The North American bullfrog draft genome provides insight into hormonal regulation of long noncoding RNA.</title>
        <authorList>
            <person name="Hammond S.A."/>
            <person name="Warren R.L."/>
            <person name="Vandervalk B.P."/>
            <person name="Kucuk E."/>
            <person name="Khan H."/>
            <person name="Gibb E.A."/>
            <person name="Pandoh P."/>
            <person name="Kirk H."/>
            <person name="Zhao Y."/>
            <person name="Jones M."/>
            <person name="Mungall A.J."/>
            <person name="Coope R."/>
            <person name="Pleasance S."/>
            <person name="Moore R.A."/>
            <person name="Holt R.A."/>
            <person name="Round J.M."/>
            <person name="Ohora S."/>
            <person name="Walle B.V."/>
            <person name="Veldhoen N."/>
            <person name="Helbing C.C."/>
            <person name="Birol I."/>
        </authorList>
    </citation>
    <scope>NUCLEOTIDE SEQUENCE [LARGE SCALE GENOMIC DNA]</scope>
</reference>
<protein>
    <submittedName>
        <fullName evidence="1">Uncharacterized protein</fullName>
    </submittedName>
</protein>
<name>A0A2G9R408_AQUCT</name>